<keyword evidence="1" id="KW-1133">Transmembrane helix</keyword>
<keyword evidence="1" id="KW-0472">Membrane</keyword>
<sequence>MTWTLAGLAFVLGGRIWGAAFGLLALATVPLLALPAIVEALARHRARKRHRVRPEGFGRG</sequence>
<protein>
    <submittedName>
        <fullName evidence="2">Uncharacterized protein</fullName>
    </submittedName>
</protein>
<dbReference type="EMBL" id="FOSQ01000018">
    <property type="protein sequence ID" value="SFL07701.1"/>
    <property type="molecule type" value="Genomic_DNA"/>
</dbReference>
<dbReference type="AlphaFoldDB" id="A0A1I4EU79"/>
<reference evidence="2 3" key="1">
    <citation type="submission" date="2016-10" db="EMBL/GenBank/DDBJ databases">
        <authorList>
            <person name="de Groot N.N."/>
        </authorList>
    </citation>
    <scope>NUCLEOTIDE SEQUENCE [LARGE SCALE GENOMIC DNA]</scope>
    <source>
        <strain evidence="2 3">DSM 19981</strain>
    </source>
</reference>
<evidence type="ECO:0000256" key="1">
    <source>
        <dbReference type="SAM" id="Phobius"/>
    </source>
</evidence>
<name>A0A1I4EU79_9PROT</name>
<dbReference type="Proteomes" id="UP000199473">
    <property type="component" value="Unassembled WGS sequence"/>
</dbReference>
<evidence type="ECO:0000313" key="2">
    <source>
        <dbReference type="EMBL" id="SFL07701.1"/>
    </source>
</evidence>
<proteinExistence type="predicted"/>
<feature type="transmembrane region" description="Helical" evidence="1">
    <location>
        <begin position="20"/>
        <end position="42"/>
    </location>
</feature>
<organism evidence="2 3">
    <name type="scientific">Falsiroseomonas stagni DSM 19981</name>
    <dbReference type="NCBI Taxonomy" id="1123062"/>
    <lineage>
        <taxon>Bacteria</taxon>
        <taxon>Pseudomonadati</taxon>
        <taxon>Pseudomonadota</taxon>
        <taxon>Alphaproteobacteria</taxon>
        <taxon>Acetobacterales</taxon>
        <taxon>Roseomonadaceae</taxon>
        <taxon>Falsiroseomonas</taxon>
    </lineage>
</organism>
<keyword evidence="3" id="KW-1185">Reference proteome</keyword>
<accession>A0A1I4EU79</accession>
<gene>
    <name evidence="2" type="ORF">SAMN02745775_1183</name>
</gene>
<keyword evidence="1" id="KW-0812">Transmembrane</keyword>
<evidence type="ECO:0000313" key="3">
    <source>
        <dbReference type="Proteomes" id="UP000199473"/>
    </source>
</evidence>
<dbReference type="STRING" id="1123062.SAMN02745775_1183"/>